<evidence type="ECO:0000313" key="14">
    <source>
        <dbReference type="Proteomes" id="UP001058290"/>
    </source>
</evidence>
<dbReference type="Gene3D" id="3.10.580.10">
    <property type="entry name" value="CBS-domain"/>
    <property type="match status" value="1"/>
</dbReference>
<keyword evidence="14" id="KW-1185">Reference proteome</keyword>
<evidence type="ECO:0000256" key="6">
    <source>
        <dbReference type="ARBA" id="ARBA00023122"/>
    </source>
</evidence>
<evidence type="ECO:0000256" key="3">
    <source>
        <dbReference type="ARBA" id="ARBA00022692"/>
    </source>
</evidence>
<keyword evidence="2" id="KW-1003">Cell membrane</keyword>
<dbReference type="RefSeq" id="WP_260719045.1">
    <property type="nucleotide sequence ID" value="NZ_CP104377.1"/>
</dbReference>
<keyword evidence="7 9" id="KW-0472">Membrane</keyword>
<dbReference type="EMBL" id="CP104377">
    <property type="protein sequence ID" value="UXC18414.1"/>
    <property type="molecule type" value="Genomic_DNA"/>
</dbReference>
<proteinExistence type="predicted"/>
<dbReference type="SMART" id="SM01091">
    <property type="entry name" value="CorC_HlyC"/>
    <property type="match status" value="1"/>
</dbReference>
<dbReference type="InterPro" id="IPR036318">
    <property type="entry name" value="FAD-bd_PCMH-like_sf"/>
</dbReference>
<keyword evidence="6 8" id="KW-0129">CBS domain</keyword>
<feature type="domain" description="CBS" evidence="11">
    <location>
        <begin position="216"/>
        <end position="280"/>
    </location>
</feature>
<evidence type="ECO:0000259" key="11">
    <source>
        <dbReference type="PROSITE" id="PS51371"/>
    </source>
</evidence>
<dbReference type="Pfam" id="PF00571">
    <property type="entry name" value="CBS"/>
    <property type="match status" value="1"/>
</dbReference>
<evidence type="ECO:0000256" key="10">
    <source>
        <dbReference type="SAM" id="Phobius"/>
    </source>
</evidence>
<evidence type="ECO:0000259" key="12">
    <source>
        <dbReference type="PROSITE" id="PS51846"/>
    </source>
</evidence>
<dbReference type="InterPro" id="IPR016169">
    <property type="entry name" value="FAD-bd_PCMH_sub2"/>
</dbReference>
<dbReference type="SUPFAM" id="SSF56176">
    <property type="entry name" value="FAD-binding/transporter-associated domain-like"/>
    <property type="match status" value="1"/>
</dbReference>
<feature type="domain" description="CBS" evidence="11">
    <location>
        <begin position="283"/>
        <end position="339"/>
    </location>
</feature>
<evidence type="ECO:0000256" key="7">
    <source>
        <dbReference type="ARBA" id="ARBA00023136"/>
    </source>
</evidence>
<evidence type="ECO:0000256" key="5">
    <source>
        <dbReference type="ARBA" id="ARBA00022989"/>
    </source>
</evidence>
<evidence type="ECO:0000256" key="9">
    <source>
        <dbReference type="PROSITE-ProRule" id="PRU01193"/>
    </source>
</evidence>
<evidence type="ECO:0000256" key="2">
    <source>
        <dbReference type="ARBA" id="ARBA00022475"/>
    </source>
</evidence>
<dbReference type="SUPFAM" id="SSF54631">
    <property type="entry name" value="CBS-domain pair"/>
    <property type="match status" value="1"/>
</dbReference>
<comment type="subcellular location">
    <subcellularLocation>
        <location evidence="1">Cell membrane</location>
        <topology evidence="1">Multi-pass membrane protein</topology>
    </subcellularLocation>
</comment>
<dbReference type="Gene3D" id="3.30.465.10">
    <property type="match status" value="1"/>
</dbReference>
<evidence type="ECO:0000256" key="1">
    <source>
        <dbReference type="ARBA" id="ARBA00004651"/>
    </source>
</evidence>
<reference evidence="13" key="1">
    <citation type="submission" date="2022-09" db="EMBL/GenBank/DDBJ databases">
        <title>Bacterial diversity in gut of crayfish and pufferfish.</title>
        <authorList>
            <person name="Huang Y."/>
        </authorList>
    </citation>
    <scope>NUCLEOTIDE SEQUENCE</scope>
    <source>
        <strain evidence="13">PR12</strain>
    </source>
</reference>
<keyword evidence="5 9" id="KW-1133">Transmembrane helix</keyword>
<dbReference type="PANTHER" id="PTHR43099:SF5">
    <property type="entry name" value="HLYC_CORC FAMILY TRANSPORTER"/>
    <property type="match status" value="1"/>
</dbReference>
<accession>A0ABY5ZYN0</accession>
<dbReference type="InterPro" id="IPR051676">
    <property type="entry name" value="UPF0053_domain"/>
</dbReference>
<dbReference type="InterPro" id="IPR044751">
    <property type="entry name" value="Ion_transp-like_CBS"/>
</dbReference>
<name>A0ABY5ZYN0_9BURK</name>
<dbReference type="InterPro" id="IPR046342">
    <property type="entry name" value="CBS_dom_sf"/>
</dbReference>
<gene>
    <name evidence="13" type="ORF">N4T19_22485</name>
</gene>
<feature type="transmembrane region" description="Helical" evidence="10">
    <location>
        <begin position="87"/>
        <end position="116"/>
    </location>
</feature>
<evidence type="ECO:0000313" key="13">
    <source>
        <dbReference type="EMBL" id="UXC18414.1"/>
    </source>
</evidence>
<dbReference type="Pfam" id="PF01595">
    <property type="entry name" value="CNNM"/>
    <property type="match status" value="1"/>
</dbReference>
<feature type="domain" description="CNNM transmembrane" evidence="12">
    <location>
        <begin position="1"/>
        <end position="197"/>
    </location>
</feature>
<dbReference type="Pfam" id="PF03471">
    <property type="entry name" value="CorC_HlyC"/>
    <property type="match status" value="1"/>
</dbReference>
<keyword evidence="3 9" id="KW-0812">Transmembrane</keyword>
<dbReference type="InterPro" id="IPR002550">
    <property type="entry name" value="CNNM"/>
</dbReference>
<dbReference type="InterPro" id="IPR005170">
    <property type="entry name" value="Transptr-assoc_dom"/>
</dbReference>
<dbReference type="PROSITE" id="PS51846">
    <property type="entry name" value="CNNM"/>
    <property type="match status" value="1"/>
</dbReference>
<dbReference type="Proteomes" id="UP001058290">
    <property type="component" value="Chromosome"/>
</dbReference>
<sequence>MLDVLLIALLTLLNGVFAMSELALASSRKSRLLAMAESGDKGAKAALDLLSNPTQFLSSIQVGITSIGMLNGIFGEAAFSDGLAQSLITWGMPASFASVVATTTVIIVITFMTIVFGELVPKRIGQMYPEASSRLIALPLTWVSRIAKPFVWLLAISAQGVLRLLRIKDESDRAVTEEEIVASLDEGRDAGVIEHHEHQMVQNVFHLDDRPLISMMVPRGDVEWLDANLTVAEALHAVRASSGKGAHSWYPVCRESLDNVVGLVSVAHLLDVVDTHNTAIAKVALAASYVPETLSGFELLEQFRARAGRMIFVVDEYGVVQGIITPRDLLEAITGELKPGAASEAWAVQNDDGSWYLDGLMPVSELKARLEIKELPDEDKGRYNTLAGMLMAESGHLPPLGEKIYCAGWVFEVLALEGKRVDKVIARLDVMALDY</sequence>
<dbReference type="PROSITE" id="PS51371">
    <property type="entry name" value="CBS"/>
    <property type="match status" value="2"/>
</dbReference>
<evidence type="ECO:0000256" key="4">
    <source>
        <dbReference type="ARBA" id="ARBA00022737"/>
    </source>
</evidence>
<dbReference type="PANTHER" id="PTHR43099">
    <property type="entry name" value="UPF0053 PROTEIN YRKA"/>
    <property type="match status" value="1"/>
</dbReference>
<evidence type="ECO:0000256" key="8">
    <source>
        <dbReference type="PROSITE-ProRule" id="PRU00703"/>
    </source>
</evidence>
<dbReference type="InterPro" id="IPR000644">
    <property type="entry name" value="CBS_dom"/>
</dbReference>
<dbReference type="CDD" id="cd04590">
    <property type="entry name" value="CBS_pair_CorC_HlyC_assoc"/>
    <property type="match status" value="1"/>
</dbReference>
<organism evidence="13 14">
    <name type="scientific">Comamonas squillarum</name>
    <dbReference type="NCBI Taxonomy" id="2977320"/>
    <lineage>
        <taxon>Bacteria</taxon>
        <taxon>Pseudomonadati</taxon>
        <taxon>Pseudomonadota</taxon>
        <taxon>Betaproteobacteria</taxon>
        <taxon>Burkholderiales</taxon>
        <taxon>Comamonadaceae</taxon>
        <taxon>Comamonas</taxon>
    </lineage>
</organism>
<protein>
    <submittedName>
        <fullName evidence="13">Hemolysin family protein</fullName>
    </submittedName>
</protein>
<keyword evidence="4" id="KW-0677">Repeat</keyword>